<evidence type="ECO:0000313" key="5">
    <source>
        <dbReference type="Proteomes" id="UP000237640"/>
    </source>
</evidence>
<dbReference type="RefSeq" id="WP_106145421.1">
    <property type="nucleotide sequence ID" value="NZ_PVYX01000002.1"/>
</dbReference>
<accession>A0A2T0M9F9</accession>
<dbReference type="GO" id="GO:0016757">
    <property type="term" value="F:glycosyltransferase activity"/>
    <property type="evidence" value="ECO:0007669"/>
    <property type="project" value="InterPro"/>
</dbReference>
<comment type="caution">
    <text evidence="4">The sequence shown here is derived from an EMBL/GenBank/DDBJ whole genome shotgun (WGS) entry which is preliminary data.</text>
</comment>
<dbReference type="Pfam" id="PF00534">
    <property type="entry name" value="Glycos_transf_1"/>
    <property type="match status" value="1"/>
</dbReference>
<keyword evidence="1 4" id="KW-0808">Transferase</keyword>
<evidence type="ECO:0000259" key="3">
    <source>
        <dbReference type="Pfam" id="PF13439"/>
    </source>
</evidence>
<dbReference type="InterPro" id="IPR001296">
    <property type="entry name" value="Glyco_trans_1"/>
</dbReference>
<dbReference type="Gene3D" id="3.40.50.2000">
    <property type="entry name" value="Glycogen Phosphorylase B"/>
    <property type="match status" value="2"/>
</dbReference>
<sequence>MRISYDAKRIFHNNTGLGNYGREVVRILHQNSNIERFFLFNTKKSSFENILPQDKISIIYPKGWFWKKLSSLWRMFAINKQIVLDNPDIYHGLSGEIPIGLSKNIASIVSIHDLIFLSHPHYYNPFDRLIYKLKFKYAARRADLVIAISEQTKRDIIKYLKVEEDKIEVAYQGCNAAYKVQYNHNQKENIVKKYGLPSEFVLNVGTIQERKNVLTLVKAIHHTNLHLVIIGSEKKYAKKVHKYVNDHDLSNRVHFLKNVPLADLAIIYQLAKIFCYPSICEGFGIPIIEALFSKTPVITSQGGCFPEAGGPSTAYINPNDSDALKKKLEELTSDESLRKSMIEKGYAYAQRFSDENVANHLIELYKSVL</sequence>
<feature type="domain" description="Glycosyl transferase family 1" evidence="2">
    <location>
        <begin position="188"/>
        <end position="346"/>
    </location>
</feature>
<evidence type="ECO:0000313" key="4">
    <source>
        <dbReference type="EMBL" id="PRX54108.1"/>
    </source>
</evidence>
<dbReference type="EMBL" id="PVYX01000002">
    <property type="protein sequence ID" value="PRX54108.1"/>
    <property type="molecule type" value="Genomic_DNA"/>
</dbReference>
<protein>
    <submittedName>
        <fullName evidence="4">Glycosyltransferase involved in cell wall biosynthesis</fullName>
    </submittedName>
</protein>
<dbReference type="PANTHER" id="PTHR46401">
    <property type="entry name" value="GLYCOSYLTRANSFERASE WBBK-RELATED"/>
    <property type="match status" value="1"/>
</dbReference>
<gene>
    <name evidence="4" type="ORF">CLV81_2504</name>
</gene>
<feature type="domain" description="Glycosyltransferase subfamily 4-like N-terminal" evidence="3">
    <location>
        <begin position="57"/>
        <end position="175"/>
    </location>
</feature>
<dbReference type="OrthoDB" id="9801609at2"/>
<dbReference type="PANTHER" id="PTHR46401:SF2">
    <property type="entry name" value="GLYCOSYLTRANSFERASE WBBK-RELATED"/>
    <property type="match status" value="1"/>
</dbReference>
<proteinExistence type="predicted"/>
<dbReference type="CDD" id="cd03809">
    <property type="entry name" value="GT4_MtfB-like"/>
    <property type="match status" value="1"/>
</dbReference>
<dbReference type="AlphaFoldDB" id="A0A2T0M9F9"/>
<dbReference type="Pfam" id="PF13439">
    <property type="entry name" value="Glyco_transf_4"/>
    <property type="match status" value="1"/>
</dbReference>
<dbReference type="SUPFAM" id="SSF53756">
    <property type="entry name" value="UDP-Glycosyltransferase/glycogen phosphorylase"/>
    <property type="match status" value="1"/>
</dbReference>
<organism evidence="4 5">
    <name type="scientific">Flagellimonas meridianipacifica</name>
    <dbReference type="NCBI Taxonomy" id="1080225"/>
    <lineage>
        <taxon>Bacteria</taxon>
        <taxon>Pseudomonadati</taxon>
        <taxon>Bacteroidota</taxon>
        <taxon>Flavobacteriia</taxon>
        <taxon>Flavobacteriales</taxon>
        <taxon>Flavobacteriaceae</taxon>
        <taxon>Flagellimonas</taxon>
    </lineage>
</organism>
<dbReference type="InterPro" id="IPR028098">
    <property type="entry name" value="Glyco_trans_4-like_N"/>
</dbReference>
<evidence type="ECO:0000259" key="2">
    <source>
        <dbReference type="Pfam" id="PF00534"/>
    </source>
</evidence>
<dbReference type="Proteomes" id="UP000237640">
    <property type="component" value="Unassembled WGS sequence"/>
</dbReference>
<reference evidence="4 5" key="1">
    <citation type="submission" date="2018-03" db="EMBL/GenBank/DDBJ databases">
        <title>Genomic Encyclopedia of Archaeal and Bacterial Type Strains, Phase II (KMG-II): from individual species to whole genera.</title>
        <authorList>
            <person name="Goeker M."/>
        </authorList>
    </citation>
    <scope>NUCLEOTIDE SEQUENCE [LARGE SCALE GENOMIC DNA]</scope>
    <source>
        <strain evidence="4 5">DSM 25027</strain>
    </source>
</reference>
<keyword evidence="5" id="KW-1185">Reference proteome</keyword>
<name>A0A2T0M9F9_9FLAO</name>
<evidence type="ECO:0000256" key="1">
    <source>
        <dbReference type="ARBA" id="ARBA00022679"/>
    </source>
</evidence>